<feature type="transmembrane region" description="Helical" evidence="1">
    <location>
        <begin position="154"/>
        <end position="172"/>
    </location>
</feature>
<reference evidence="2" key="1">
    <citation type="submission" date="2009-01" db="EMBL/GenBank/DDBJ databases">
        <title>Complete sequence of Anaeromyxobacter dehalogenans 2CP-1.</title>
        <authorList>
            <consortium name="US DOE Joint Genome Institute"/>
            <person name="Lucas S."/>
            <person name="Copeland A."/>
            <person name="Lapidus A."/>
            <person name="Glavina del Rio T."/>
            <person name="Dalin E."/>
            <person name="Tice H."/>
            <person name="Bruce D."/>
            <person name="Goodwin L."/>
            <person name="Pitluck S."/>
            <person name="Saunders E."/>
            <person name="Brettin T."/>
            <person name="Detter J.C."/>
            <person name="Han C."/>
            <person name="Larimer F."/>
            <person name="Land M."/>
            <person name="Hauser L."/>
            <person name="Kyrpides N."/>
            <person name="Ovchinnikova G."/>
            <person name="Beliaev A.S."/>
            <person name="Richardson P."/>
        </authorList>
    </citation>
    <scope>NUCLEOTIDE SEQUENCE</scope>
    <source>
        <strain evidence="2">2CP-1</strain>
    </source>
</reference>
<dbReference type="AlphaFoldDB" id="B8JB23"/>
<keyword evidence="1" id="KW-0812">Transmembrane</keyword>
<evidence type="ECO:0000256" key="1">
    <source>
        <dbReference type="SAM" id="Phobius"/>
    </source>
</evidence>
<dbReference type="Proteomes" id="UP000007089">
    <property type="component" value="Chromosome"/>
</dbReference>
<proteinExistence type="predicted"/>
<dbReference type="HOGENOM" id="CLU_049564_2_2_7"/>
<feature type="transmembrane region" description="Helical" evidence="1">
    <location>
        <begin position="112"/>
        <end position="133"/>
    </location>
</feature>
<protein>
    <submittedName>
        <fullName evidence="2">Uncharacterized protein</fullName>
    </submittedName>
</protein>
<keyword evidence="1" id="KW-0472">Membrane</keyword>
<gene>
    <name evidence="2" type="ordered locus">A2cp1_0477</name>
</gene>
<evidence type="ECO:0000313" key="2">
    <source>
        <dbReference type="EMBL" id="ACL63834.1"/>
    </source>
</evidence>
<evidence type="ECO:0000313" key="3">
    <source>
        <dbReference type="Proteomes" id="UP000007089"/>
    </source>
</evidence>
<dbReference type="RefSeq" id="WP_012631885.1">
    <property type="nucleotide sequence ID" value="NC_011891.1"/>
</dbReference>
<dbReference type="KEGG" id="acp:A2cp1_0477"/>
<organism evidence="2 3">
    <name type="scientific">Anaeromyxobacter dehalogenans (strain ATCC BAA-258 / DSM 21875 / 2CP-1)</name>
    <dbReference type="NCBI Taxonomy" id="455488"/>
    <lineage>
        <taxon>Bacteria</taxon>
        <taxon>Pseudomonadati</taxon>
        <taxon>Myxococcota</taxon>
        <taxon>Myxococcia</taxon>
        <taxon>Myxococcales</taxon>
        <taxon>Cystobacterineae</taxon>
        <taxon>Anaeromyxobacteraceae</taxon>
        <taxon>Anaeromyxobacter</taxon>
    </lineage>
</organism>
<keyword evidence="3" id="KW-1185">Reference proteome</keyword>
<accession>B8JB23</accession>
<keyword evidence="1" id="KW-1133">Transmembrane helix</keyword>
<dbReference type="EMBL" id="CP001359">
    <property type="protein sequence ID" value="ACL63834.1"/>
    <property type="molecule type" value="Genomic_DNA"/>
</dbReference>
<sequence>MWEAVAITLRESFQRLAVNAARLVPGLLATLVFALLSLALAWACARLVRRILKAVQLDRLLRRWAPAEDRSRLPSLVTAATRFTFWLTFAVGLALSLTSVESRWTSALAERVLTYTPSVIVAGVLFAAAVALSRWVEASVLVSAVNMQIRSARLLATGARWLVTVLGGAMALQHLGVGGALVTISFSILFGGIVLALALAVGLGSREVVTRSWERRLRDRDEAHPHDEEPPRIAHL</sequence>
<feature type="transmembrane region" description="Helical" evidence="1">
    <location>
        <begin position="20"/>
        <end position="43"/>
    </location>
</feature>
<name>B8JB23_ANAD2</name>
<feature type="transmembrane region" description="Helical" evidence="1">
    <location>
        <begin position="79"/>
        <end position="100"/>
    </location>
</feature>
<feature type="transmembrane region" description="Helical" evidence="1">
    <location>
        <begin position="178"/>
        <end position="203"/>
    </location>
</feature>